<keyword evidence="5" id="KW-0472">Membrane</keyword>
<evidence type="ECO:0000313" key="8">
    <source>
        <dbReference type="EMBL" id="KRG87606.1"/>
    </source>
</evidence>
<dbReference type="Pfam" id="PF00672">
    <property type="entry name" value="HAMP"/>
    <property type="match status" value="1"/>
</dbReference>
<dbReference type="SMART" id="SM00283">
    <property type="entry name" value="MA"/>
    <property type="match status" value="1"/>
</dbReference>
<dbReference type="PROSITE" id="PS50111">
    <property type="entry name" value="CHEMOTAXIS_TRANSDUC_2"/>
    <property type="match status" value="1"/>
</dbReference>
<dbReference type="GO" id="GO:0004888">
    <property type="term" value="F:transmembrane signaling receptor activity"/>
    <property type="evidence" value="ECO:0007669"/>
    <property type="project" value="TreeGrafter"/>
</dbReference>
<dbReference type="SMART" id="SM00304">
    <property type="entry name" value="HAMP"/>
    <property type="match status" value="3"/>
</dbReference>
<dbReference type="InterPro" id="IPR004089">
    <property type="entry name" value="MCPsignal_dom"/>
</dbReference>
<dbReference type="InterPro" id="IPR041395">
    <property type="entry name" value="McpB_HAMP_3rd"/>
</dbReference>
<dbReference type="GO" id="GO:0007165">
    <property type="term" value="P:signal transduction"/>
    <property type="evidence" value="ECO:0007669"/>
    <property type="project" value="UniProtKB-KW"/>
</dbReference>
<keyword evidence="5" id="KW-1133">Transmembrane helix</keyword>
<dbReference type="Pfam" id="PF00015">
    <property type="entry name" value="MCPsignal"/>
    <property type="match status" value="1"/>
</dbReference>
<dbReference type="InterPro" id="IPR051310">
    <property type="entry name" value="MCP_chemotaxis"/>
</dbReference>
<protein>
    <submittedName>
        <fullName evidence="8">Chemotaxis protein</fullName>
    </submittedName>
</protein>
<dbReference type="AlphaFoldDB" id="A0A0R0E0U9"/>
<comment type="caution">
    <text evidence="8">The sequence shown here is derived from an EMBL/GenBank/DDBJ whole genome shotgun (WGS) entry which is preliminary data.</text>
</comment>
<evidence type="ECO:0000313" key="9">
    <source>
        <dbReference type="Proteomes" id="UP000050940"/>
    </source>
</evidence>
<evidence type="ECO:0000256" key="4">
    <source>
        <dbReference type="SAM" id="MobiDB-lite"/>
    </source>
</evidence>
<feature type="domain" description="HAMP" evidence="7">
    <location>
        <begin position="346"/>
        <end position="398"/>
    </location>
</feature>
<evidence type="ECO:0000256" key="3">
    <source>
        <dbReference type="PROSITE-ProRule" id="PRU00284"/>
    </source>
</evidence>
<dbReference type="Pfam" id="PF22673">
    <property type="entry name" value="MCP-like_PDC_1"/>
    <property type="match status" value="1"/>
</dbReference>
<evidence type="ECO:0000259" key="6">
    <source>
        <dbReference type="PROSITE" id="PS50111"/>
    </source>
</evidence>
<comment type="similarity">
    <text evidence="2">Belongs to the methyl-accepting chemotaxis (MCP) protein family.</text>
</comment>
<evidence type="ECO:0000256" key="1">
    <source>
        <dbReference type="ARBA" id="ARBA00022481"/>
    </source>
</evidence>
<dbReference type="Gene3D" id="1.10.287.950">
    <property type="entry name" value="Methyl-accepting chemotaxis protein"/>
    <property type="match status" value="1"/>
</dbReference>
<dbReference type="PANTHER" id="PTHR43531">
    <property type="entry name" value="PROTEIN ICFG"/>
    <property type="match status" value="1"/>
</dbReference>
<dbReference type="PROSITE" id="PS50885">
    <property type="entry name" value="HAMP"/>
    <property type="match status" value="2"/>
</dbReference>
<dbReference type="Proteomes" id="UP000050940">
    <property type="component" value="Unassembled WGS sequence"/>
</dbReference>
<feature type="domain" description="HAMP" evidence="7">
    <location>
        <begin position="533"/>
        <end position="579"/>
    </location>
</feature>
<name>A0A0R0E0U9_9GAMM</name>
<dbReference type="InterPro" id="IPR003660">
    <property type="entry name" value="HAMP_dom"/>
</dbReference>
<dbReference type="EMBL" id="LDJP01000019">
    <property type="protein sequence ID" value="KRG87606.1"/>
    <property type="molecule type" value="Genomic_DNA"/>
</dbReference>
<organism evidence="8 9">
    <name type="scientific">Stenotrophomonas daejeonensis</name>
    <dbReference type="NCBI Taxonomy" id="659018"/>
    <lineage>
        <taxon>Bacteria</taxon>
        <taxon>Pseudomonadati</taxon>
        <taxon>Pseudomonadota</taxon>
        <taxon>Gammaproteobacteria</taxon>
        <taxon>Lysobacterales</taxon>
        <taxon>Lysobacteraceae</taxon>
        <taxon>Stenotrophomonas</taxon>
    </lineage>
</organism>
<dbReference type="SUPFAM" id="SSF58104">
    <property type="entry name" value="Methyl-accepting chemotaxis protein (MCP) signaling domain"/>
    <property type="match status" value="1"/>
</dbReference>
<dbReference type="GO" id="GO:0006935">
    <property type="term" value="P:chemotaxis"/>
    <property type="evidence" value="ECO:0007669"/>
    <property type="project" value="TreeGrafter"/>
</dbReference>
<accession>A0A0R0E0U9</accession>
<keyword evidence="3" id="KW-0807">Transducer</keyword>
<dbReference type="Gene3D" id="3.30.450.20">
    <property type="entry name" value="PAS domain"/>
    <property type="match status" value="2"/>
</dbReference>
<dbReference type="CDD" id="cd11386">
    <property type="entry name" value="MCP_signal"/>
    <property type="match status" value="1"/>
</dbReference>
<feature type="transmembrane region" description="Helical" evidence="5">
    <location>
        <begin position="21"/>
        <end position="42"/>
    </location>
</feature>
<keyword evidence="5" id="KW-0812">Transmembrane</keyword>
<dbReference type="PANTHER" id="PTHR43531:SF14">
    <property type="entry name" value="METHYL-ACCEPTING CHEMOTAXIS PROTEIN I-RELATED"/>
    <property type="match status" value="1"/>
</dbReference>
<gene>
    <name evidence="8" type="ORF">ABB34_04220</name>
</gene>
<keyword evidence="9" id="KW-1185">Reference proteome</keyword>
<evidence type="ECO:0000259" key="7">
    <source>
        <dbReference type="PROSITE" id="PS50885"/>
    </source>
</evidence>
<feature type="transmembrane region" description="Helical" evidence="5">
    <location>
        <begin position="321"/>
        <end position="344"/>
    </location>
</feature>
<dbReference type="SUPFAM" id="SSF158472">
    <property type="entry name" value="HAMP domain-like"/>
    <property type="match status" value="1"/>
</dbReference>
<dbReference type="Pfam" id="PF18947">
    <property type="entry name" value="HAMP_2"/>
    <property type="match status" value="1"/>
</dbReference>
<dbReference type="Pfam" id="PF18575">
    <property type="entry name" value="HAMP_N3"/>
    <property type="match status" value="1"/>
</dbReference>
<keyword evidence="1" id="KW-0488">Methylation</keyword>
<evidence type="ECO:0000256" key="5">
    <source>
        <dbReference type="SAM" id="Phobius"/>
    </source>
</evidence>
<proteinExistence type="inferred from homology"/>
<sequence length="876" mass="93143">MSTPPRRPASSEQKSSVASRLMLGIALIALAAFGLTAAISYWKSSRALLASSQATLENLAQFEAQRMAIEMSQTYDATQTLAESLLVQRGQISRATVDQTLKQQLVAHPERAGTCVLFEPEAFDGKDAEFVNAPSHDDTGRFMSYWARVGDELVSEPLRDYDDPELGAWYVTPKTLKKPVIIEPYPYEVGGRTLLLTTIAIPIMEGDEVLGVVTSDFELSRLQQRVSQLKPMGAGHAELLSPMGTVVGSPDAGEIGKKREDATTKAILAATAEDKLYTDFSADANGMVKVYAPLRVGENNRRFALGIHVPRDLLTAQARSLLGLVALVGLLAAASLCAGLWLLLRAMVLRPLADAVRVSGDVAQGRLDTVIPQRRNDELGQLLRAQSNMRAQIRAVIQAQNEMATRHDEGSIGYRIDASGFAGDYGRMVQETNALVGSHVQVQQRLIEVMKHYAVGDLSVDMDRLPGEKAAITQAMDETKASLSAINAEIKRLASAAAAGDFSLRGDEDRFQHDFHAMVAGLNQLMETTDGNLAQVSSLLQAIARGDLTARMQGDFHGVFAAMRDDANSTVAQLTSIIGRIQNAASSINTAAGEIASGNNDLSRRTEQQAANLEETAASMEELTSTVRQNAEHARQANQLAQGAHGVASQGGEIVGKVVTTMSAIEASSKKIADIISVIDGIAFQTNILALNAAVEAARAGEQGRGFAVVASEVRTLAQRSAGAAKEIKGLIEDSVGKVADGSQLVHQAGSTMGEIVSSVQRVTDIMAEISAASQEQSAGIEQVNQTVVQMDETTQQNAALVEEATAAARAMEEQANQLAEAVAVFRTTAAAPASPPRPAAASGRAAGSAPRREPAAKQATTASLVPADDDDWREF</sequence>
<dbReference type="OrthoDB" id="8744489at2"/>
<dbReference type="STRING" id="659018.ABB34_04220"/>
<dbReference type="PATRIC" id="fig|659018.3.peg.726"/>
<dbReference type="FunFam" id="1.10.287.950:FF:000002">
    <property type="entry name" value="Methyl-accepting chemotaxis protein"/>
    <property type="match status" value="1"/>
</dbReference>
<dbReference type="CDD" id="cd12913">
    <property type="entry name" value="PDC1_MCP_like"/>
    <property type="match status" value="1"/>
</dbReference>
<feature type="region of interest" description="Disordered" evidence="4">
    <location>
        <begin position="830"/>
        <end position="876"/>
    </location>
</feature>
<dbReference type="CDD" id="cd06225">
    <property type="entry name" value="HAMP"/>
    <property type="match status" value="1"/>
</dbReference>
<reference evidence="8 9" key="1">
    <citation type="submission" date="2015-05" db="EMBL/GenBank/DDBJ databases">
        <title>Genome sequencing and analysis of members of genus Stenotrophomonas.</title>
        <authorList>
            <person name="Patil P.P."/>
            <person name="Midha S."/>
            <person name="Patil P.B."/>
        </authorList>
    </citation>
    <scope>NUCLEOTIDE SEQUENCE [LARGE SCALE GENOMIC DNA]</scope>
    <source>
        <strain evidence="8 9">JCM 16244</strain>
    </source>
</reference>
<dbReference type="Gene3D" id="1.20.120.1530">
    <property type="match status" value="2"/>
</dbReference>
<feature type="domain" description="Methyl-accepting transducer" evidence="6">
    <location>
        <begin position="584"/>
        <end position="813"/>
    </location>
</feature>
<feature type="compositionally biased region" description="Low complexity" evidence="4">
    <location>
        <begin position="840"/>
        <end position="850"/>
    </location>
</feature>
<dbReference type="GO" id="GO:0005886">
    <property type="term" value="C:plasma membrane"/>
    <property type="evidence" value="ECO:0007669"/>
    <property type="project" value="TreeGrafter"/>
</dbReference>
<evidence type="ECO:0000256" key="2">
    <source>
        <dbReference type="ARBA" id="ARBA00029447"/>
    </source>
</evidence>